<keyword evidence="1" id="KW-0812">Transmembrane</keyword>
<dbReference type="AlphaFoldDB" id="A0AA88IDM9"/>
<reference evidence="2" key="1">
    <citation type="submission" date="2023-07" db="EMBL/GenBank/DDBJ databases">
        <title>Chromosome-level genome assembly of Artemia franciscana.</title>
        <authorList>
            <person name="Jo E."/>
        </authorList>
    </citation>
    <scope>NUCLEOTIDE SEQUENCE</scope>
    <source>
        <tissue evidence="2">Whole body</tissue>
    </source>
</reference>
<name>A0AA88IDM9_ARTSF</name>
<evidence type="ECO:0000313" key="3">
    <source>
        <dbReference type="Proteomes" id="UP001187531"/>
    </source>
</evidence>
<evidence type="ECO:0000256" key="1">
    <source>
        <dbReference type="SAM" id="Phobius"/>
    </source>
</evidence>
<sequence length="154" mass="17016">MMSNKNIDSESGLSFLNNSVYKETVEPTDEKQITCDSSKKTKSVFAISVVTIMTLLLLATMKVLHLPSNSSEADIAMCYCENRSNLVLDEFQTTELSLTNGIELTCATGILVCDDENDAQTAAIITNFRIPTLNIPKKYLIKKQSTEERQAPKG</sequence>
<evidence type="ECO:0000313" key="2">
    <source>
        <dbReference type="EMBL" id="KAK2726349.1"/>
    </source>
</evidence>
<dbReference type="EMBL" id="JAVRJZ010000002">
    <property type="protein sequence ID" value="KAK2726349.1"/>
    <property type="molecule type" value="Genomic_DNA"/>
</dbReference>
<protein>
    <submittedName>
        <fullName evidence="2">Uncharacterized protein</fullName>
    </submittedName>
</protein>
<organism evidence="2 3">
    <name type="scientific">Artemia franciscana</name>
    <name type="common">Brine shrimp</name>
    <name type="synonym">Artemia sanfranciscana</name>
    <dbReference type="NCBI Taxonomy" id="6661"/>
    <lineage>
        <taxon>Eukaryota</taxon>
        <taxon>Metazoa</taxon>
        <taxon>Ecdysozoa</taxon>
        <taxon>Arthropoda</taxon>
        <taxon>Crustacea</taxon>
        <taxon>Branchiopoda</taxon>
        <taxon>Anostraca</taxon>
        <taxon>Artemiidae</taxon>
        <taxon>Artemia</taxon>
    </lineage>
</organism>
<accession>A0AA88IDM9</accession>
<feature type="transmembrane region" description="Helical" evidence="1">
    <location>
        <begin position="44"/>
        <end position="64"/>
    </location>
</feature>
<dbReference type="Proteomes" id="UP001187531">
    <property type="component" value="Unassembled WGS sequence"/>
</dbReference>
<keyword evidence="1" id="KW-1133">Transmembrane helix</keyword>
<gene>
    <name evidence="2" type="ORF">QYM36_000702</name>
</gene>
<keyword evidence="1" id="KW-0472">Membrane</keyword>
<comment type="caution">
    <text evidence="2">The sequence shown here is derived from an EMBL/GenBank/DDBJ whole genome shotgun (WGS) entry which is preliminary data.</text>
</comment>
<keyword evidence="3" id="KW-1185">Reference proteome</keyword>
<proteinExistence type="predicted"/>